<dbReference type="Gene3D" id="3.40.50.1820">
    <property type="entry name" value="alpha/beta hydrolase"/>
    <property type="match status" value="1"/>
</dbReference>
<evidence type="ECO:0000313" key="3">
    <source>
        <dbReference type="Proteomes" id="UP000639859"/>
    </source>
</evidence>
<dbReference type="SUPFAM" id="SSF53474">
    <property type="entry name" value="alpha/beta-Hydrolases"/>
    <property type="match status" value="1"/>
</dbReference>
<dbReference type="PANTHER" id="PTHR42977:SF1">
    <property type="entry name" value="BLR6576 PROTEIN"/>
    <property type="match status" value="1"/>
</dbReference>
<dbReference type="EMBL" id="JADWOX010000014">
    <property type="protein sequence ID" value="MBI1685593.1"/>
    <property type="molecule type" value="Genomic_DNA"/>
</dbReference>
<dbReference type="Proteomes" id="UP000639859">
    <property type="component" value="Unassembled WGS sequence"/>
</dbReference>
<dbReference type="Pfam" id="PF00561">
    <property type="entry name" value="Abhydrolase_1"/>
    <property type="match status" value="1"/>
</dbReference>
<evidence type="ECO:0000259" key="1">
    <source>
        <dbReference type="Pfam" id="PF00561"/>
    </source>
</evidence>
<proteinExistence type="predicted"/>
<dbReference type="InterPro" id="IPR051340">
    <property type="entry name" value="Haloalkane_dehalogenase"/>
</dbReference>
<accession>A0ABS0T135</accession>
<dbReference type="InterPro" id="IPR000639">
    <property type="entry name" value="Epox_hydrolase-like"/>
</dbReference>
<reference evidence="2 3" key="1">
    <citation type="submission" date="2020-11" db="EMBL/GenBank/DDBJ databases">
        <title>genome sequence of strain KACC 18849.</title>
        <authorList>
            <person name="Gao J."/>
            <person name="Zhang X."/>
        </authorList>
    </citation>
    <scope>NUCLEOTIDE SEQUENCE [LARGE SCALE GENOMIC DNA]</scope>
    <source>
        <strain evidence="2 3">KACC 18849</strain>
    </source>
</reference>
<keyword evidence="2" id="KW-0378">Hydrolase</keyword>
<dbReference type="InterPro" id="IPR029058">
    <property type="entry name" value="AB_hydrolase_fold"/>
</dbReference>
<keyword evidence="3" id="KW-1185">Reference proteome</keyword>
<name>A0ABS0T135_9CAUL</name>
<sequence>MSPEPACSEIVLRRAEVGDVSIFYREAGDPERPTILLLHGFPTSSHQFRDLIPRLADRYHVVAPDLPGFGFTTAPDGFDYSFAQLAEAMAAFTDTIGLQRYAIYIFDYGAPVGLRLAIARPGAITAIISQNGNAYEEGLSDGWAPTRAFWADPSPANRQAMRSMLSLETTRWQYTHGAPDETQVAPEAYWLDYALLSRPGNDDIQLGLIADYAGNVALYPRIHAYFRQWQPPLLAVWGANDPFFLPAGAEAFRRDLPKAEVHFLDAGHFALETHGREIAGYIRDFLERSSS</sequence>
<dbReference type="PRINTS" id="PR00412">
    <property type="entry name" value="EPOXHYDRLASE"/>
</dbReference>
<protein>
    <submittedName>
        <fullName evidence="2">Alpha/beta hydrolase</fullName>
    </submittedName>
</protein>
<evidence type="ECO:0000313" key="2">
    <source>
        <dbReference type="EMBL" id="MBI1685593.1"/>
    </source>
</evidence>
<dbReference type="GO" id="GO:0016787">
    <property type="term" value="F:hydrolase activity"/>
    <property type="evidence" value="ECO:0007669"/>
    <property type="project" value="UniProtKB-KW"/>
</dbReference>
<feature type="domain" description="AB hydrolase-1" evidence="1">
    <location>
        <begin position="33"/>
        <end position="274"/>
    </location>
</feature>
<dbReference type="PANTHER" id="PTHR42977">
    <property type="entry name" value="HYDROLASE-RELATED"/>
    <property type="match status" value="1"/>
</dbReference>
<dbReference type="InterPro" id="IPR000073">
    <property type="entry name" value="AB_hydrolase_1"/>
</dbReference>
<dbReference type="RefSeq" id="WP_198577500.1">
    <property type="nucleotide sequence ID" value="NZ_JADWOX010000014.1"/>
</dbReference>
<comment type="caution">
    <text evidence="2">The sequence shown here is derived from an EMBL/GenBank/DDBJ whole genome shotgun (WGS) entry which is preliminary data.</text>
</comment>
<gene>
    <name evidence="2" type="ORF">I4Q42_18135</name>
</gene>
<organism evidence="2 3">
    <name type="scientific">Caulobacter hibisci</name>
    <dbReference type="NCBI Taxonomy" id="2035993"/>
    <lineage>
        <taxon>Bacteria</taxon>
        <taxon>Pseudomonadati</taxon>
        <taxon>Pseudomonadota</taxon>
        <taxon>Alphaproteobacteria</taxon>
        <taxon>Caulobacterales</taxon>
        <taxon>Caulobacteraceae</taxon>
        <taxon>Caulobacter</taxon>
    </lineage>
</organism>